<feature type="compositionally biased region" description="Low complexity" evidence="1">
    <location>
        <begin position="64"/>
        <end position="74"/>
    </location>
</feature>
<comment type="caution">
    <text evidence="2">The sequence shown here is derived from an EMBL/GenBank/DDBJ whole genome shotgun (WGS) entry which is preliminary data.</text>
</comment>
<evidence type="ECO:0000256" key="1">
    <source>
        <dbReference type="SAM" id="MobiDB-lite"/>
    </source>
</evidence>
<feature type="compositionally biased region" description="Low complexity" evidence="1">
    <location>
        <begin position="89"/>
        <end position="107"/>
    </location>
</feature>
<feature type="compositionally biased region" description="Polar residues" evidence="1">
    <location>
        <begin position="1"/>
        <end position="38"/>
    </location>
</feature>
<organism evidence="2 3">
    <name type="scientific">Zasmidium cellare</name>
    <name type="common">Wine cellar mold</name>
    <name type="synonym">Racodium cellare</name>
    <dbReference type="NCBI Taxonomy" id="395010"/>
    <lineage>
        <taxon>Eukaryota</taxon>
        <taxon>Fungi</taxon>
        <taxon>Dikarya</taxon>
        <taxon>Ascomycota</taxon>
        <taxon>Pezizomycotina</taxon>
        <taxon>Dothideomycetes</taxon>
        <taxon>Dothideomycetidae</taxon>
        <taxon>Mycosphaerellales</taxon>
        <taxon>Mycosphaerellaceae</taxon>
        <taxon>Zasmidium</taxon>
    </lineage>
</organism>
<feature type="compositionally biased region" description="Pro residues" evidence="1">
    <location>
        <begin position="75"/>
        <end position="88"/>
    </location>
</feature>
<name>A0ABR0E8A2_ZASCE</name>
<keyword evidence="3" id="KW-1185">Reference proteome</keyword>
<evidence type="ECO:0000313" key="2">
    <source>
        <dbReference type="EMBL" id="KAK4497649.1"/>
    </source>
</evidence>
<dbReference type="EMBL" id="JAXOVC010000008">
    <property type="protein sequence ID" value="KAK4497649.1"/>
    <property type="molecule type" value="Genomic_DNA"/>
</dbReference>
<evidence type="ECO:0000313" key="3">
    <source>
        <dbReference type="Proteomes" id="UP001305779"/>
    </source>
</evidence>
<dbReference type="Proteomes" id="UP001305779">
    <property type="component" value="Unassembled WGS sequence"/>
</dbReference>
<proteinExistence type="predicted"/>
<protein>
    <submittedName>
        <fullName evidence="2">Uncharacterized protein</fullName>
    </submittedName>
</protein>
<gene>
    <name evidence="2" type="ORF">PRZ48_010302</name>
</gene>
<sequence>MSSNSSVAGDTAEITTPSTPSNFSSQANGNITTPSAPTAASKKRKRSEDDEATEDAEQDAGNIPQTAAQPAQSAAPPPQPTTQPPQPTTQPTQPANQAPPANAPQPTFVDLTSDGEQPKKRRKLVPPFIKCEVTLKWYEEDHTQKQDDALVILSTDRKTLDFWQLEETPYLTIPTAAIKNVEHATNKELILTREGQKTLVLDLGYHFRNDKHSRVPAQFLTALAPLGNNGQGTDDLQKQRADNAAREKFVHDAVFIRNQWQTYDMNDWEDTTKNKLKAFCRDVDEKDPSRPLRGTSNLTKPLIQLRIIQWLKANPDVGLPAGATSTAGPQYEAVDEDKNVISLHWTKDEARKASQDHVFREQAAERQGLKPVRVFKRK</sequence>
<accession>A0ABR0E8A2</accession>
<feature type="region of interest" description="Disordered" evidence="1">
    <location>
        <begin position="1"/>
        <end position="123"/>
    </location>
</feature>
<reference evidence="2 3" key="1">
    <citation type="journal article" date="2023" name="G3 (Bethesda)">
        <title>A chromosome-level genome assembly of Zasmidium syzygii isolated from banana leaves.</title>
        <authorList>
            <person name="van Westerhoven A.C."/>
            <person name="Mehrabi R."/>
            <person name="Talebi R."/>
            <person name="Steentjes M.B.F."/>
            <person name="Corcolon B."/>
            <person name="Chong P.A."/>
            <person name="Kema G.H.J."/>
            <person name="Seidl M.F."/>
        </authorList>
    </citation>
    <scope>NUCLEOTIDE SEQUENCE [LARGE SCALE GENOMIC DNA]</scope>
    <source>
        <strain evidence="2 3">P124</strain>
    </source>
</reference>
<feature type="compositionally biased region" description="Acidic residues" evidence="1">
    <location>
        <begin position="49"/>
        <end position="58"/>
    </location>
</feature>